<evidence type="ECO:0000313" key="6">
    <source>
        <dbReference type="EMBL" id="MEE1885086.1"/>
    </source>
</evidence>
<organism evidence="6 7">
    <name type="scientific">Pedobacter flavus</name>
    <dbReference type="NCBI Taxonomy" id="3113906"/>
    <lineage>
        <taxon>Bacteria</taxon>
        <taxon>Pseudomonadati</taxon>
        <taxon>Bacteroidota</taxon>
        <taxon>Sphingobacteriia</taxon>
        <taxon>Sphingobacteriales</taxon>
        <taxon>Sphingobacteriaceae</taxon>
        <taxon>Pedobacter</taxon>
    </lineage>
</organism>
<dbReference type="SUPFAM" id="SSF55068">
    <property type="entry name" value="Peptide methionine sulfoxide reductase"/>
    <property type="match status" value="1"/>
</dbReference>
<comment type="caution">
    <text evidence="6">The sequence shown here is derived from an EMBL/GenBank/DDBJ whole genome shotgun (WGS) entry which is preliminary data.</text>
</comment>
<feature type="active site" evidence="4">
    <location>
        <position position="10"/>
    </location>
</feature>
<gene>
    <name evidence="4 6" type="primary">msrA</name>
    <name evidence="6" type="ORF">VRU49_06585</name>
</gene>
<dbReference type="GO" id="GO:0008113">
    <property type="term" value="F:peptide-methionine (S)-S-oxide reductase activity"/>
    <property type="evidence" value="ECO:0007669"/>
    <property type="project" value="UniProtKB-EC"/>
</dbReference>
<dbReference type="InterPro" id="IPR002569">
    <property type="entry name" value="Met_Sox_Rdtase_MsrA_dom"/>
</dbReference>
<accession>A0ABU7H178</accession>
<keyword evidence="1 4" id="KW-0560">Oxidoreductase</keyword>
<evidence type="ECO:0000256" key="3">
    <source>
        <dbReference type="ARBA" id="ARBA00048782"/>
    </source>
</evidence>
<name>A0ABU7H178_9SPHI</name>
<sequence>MQTAIFGGGCFWCTEAVFQQLEGVINVIPGYSGGQLKNPTYREICYGNTGHAEVIKIDFNEDVISYEELLLVFFKTHDPTTLNRQGNDKGTQYRSVIFYLNEAQQNAASKIKDSLDEEGIYTNPIVTEITAASAFYPAEEEHFNYYRNNPYQPYCSFVIEPKLNKFIKEFKEKIKEQI</sequence>
<dbReference type="NCBIfam" id="TIGR00401">
    <property type="entry name" value="msrA"/>
    <property type="match status" value="1"/>
</dbReference>
<evidence type="ECO:0000313" key="7">
    <source>
        <dbReference type="Proteomes" id="UP001337681"/>
    </source>
</evidence>
<dbReference type="EC" id="1.8.4.11" evidence="4"/>
<dbReference type="InterPro" id="IPR036509">
    <property type="entry name" value="Met_Sox_Rdtase_MsrA_sf"/>
</dbReference>
<comment type="catalytic activity">
    <reaction evidence="2 4">
        <text>L-methionyl-[protein] + [thioredoxin]-disulfide + H2O = L-methionyl-(S)-S-oxide-[protein] + [thioredoxin]-dithiol</text>
        <dbReference type="Rhea" id="RHEA:14217"/>
        <dbReference type="Rhea" id="RHEA-COMP:10698"/>
        <dbReference type="Rhea" id="RHEA-COMP:10700"/>
        <dbReference type="Rhea" id="RHEA-COMP:12313"/>
        <dbReference type="Rhea" id="RHEA-COMP:12315"/>
        <dbReference type="ChEBI" id="CHEBI:15377"/>
        <dbReference type="ChEBI" id="CHEBI:16044"/>
        <dbReference type="ChEBI" id="CHEBI:29950"/>
        <dbReference type="ChEBI" id="CHEBI:44120"/>
        <dbReference type="ChEBI" id="CHEBI:50058"/>
        <dbReference type="EC" id="1.8.4.11"/>
    </reaction>
</comment>
<evidence type="ECO:0000259" key="5">
    <source>
        <dbReference type="Pfam" id="PF01625"/>
    </source>
</evidence>
<evidence type="ECO:0000256" key="2">
    <source>
        <dbReference type="ARBA" id="ARBA00047806"/>
    </source>
</evidence>
<protein>
    <recommendedName>
        <fullName evidence="4">Peptide methionine sulfoxide reductase MsrA</fullName>
        <shortName evidence="4">Protein-methionine-S-oxide reductase</shortName>
        <ecNumber evidence="4">1.8.4.11</ecNumber>
    </recommendedName>
    <alternativeName>
        <fullName evidence="4">Peptide-methionine (S)-S-oxide reductase</fullName>
        <shortName evidence="4">Peptide Met(O) reductase</shortName>
    </alternativeName>
</protein>
<dbReference type="PANTHER" id="PTHR43774">
    <property type="entry name" value="PEPTIDE METHIONINE SULFOXIDE REDUCTASE"/>
    <property type="match status" value="1"/>
</dbReference>
<dbReference type="Gene3D" id="3.30.1060.10">
    <property type="entry name" value="Peptide methionine sulphoxide reductase MsrA"/>
    <property type="match status" value="1"/>
</dbReference>
<evidence type="ECO:0000256" key="4">
    <source>
        <dbReference type="HAMAP-Rule" id="MF_01401"/>
    </source>
</evidence>
<dbReference type="EMBL" id="JAZDQU010000002">
    <property type="protein sequence ID" value="MEE1885086.1"/>
    <property type="molecule type" value="Genomic_DNA"/>
</dbReference>
<feature type="domain" description="Peptide methionine sulphoxide reductase MsrA" evidence="5">
    <location>
        <begin position="3"/>
        <end position="155"/>
    </location>
</feature>
<keyword evidence="7" id="KW-1185">Reference proteome</keyword>
<dbReference type="RefSeq" id="WP_330145989.1">
    <property type="nucleotide sequence ID" value="NZ_JAZDQU010000002.1"/>
</dbReference>
<comment type="function">
    <text evidence="4">Has an important function as a repair enzyme for proteins that have been inactivated by oxidation. Catalyzes the reversible oxidation-reduction of methionine sulfoxide in proteins to methionine.</text>
</comment>
<dbReference type="Proteomes" id="UP001337681">
    <property type="component" value="Unassembled WGS sequence"/>
</dbReference>
<proteinExistence type="inferred from homology"/>
<dbReference type="HAMAP" id="MF_01401">
    <property type="entry name" value="MsrA"/>
    <property type="match status" value="1"/>
</dbReference>
<comment type="catalytic activity">
    <reaction evidence="3 4">
        <text>[thioredoxin]-disulfide + L-methionine + H2O = L-methionine (S)-S-oxide + [thioredoxin]-dithiol</text>
        <dbReference type="Rhea" id="RHEA:19993"/>
        <dbReference type="Rhea" id="RHEA-COMP:10698"/>
        <dbReference type="Rhea" id="RHEA-COMP:10700"/>
        <dbReference type="ChEBI" id="CHEBI:15377"/>
        <dbReference type="ChEBI" id="CHEBI:29950"/>
        <dbReference type="ChEBI" id="CHEBI:50058"/>
        <dbReference type="ChEBI" id="CHEBI:57844"/>
        <dbReference type="ChEBI" id="CHEBI:58772"/>
        <dbReference type="EC" id="1.8.4.11"/>
    </reaction>
</comment>
<dbReference type="PANTHER" id="PTHR43774:SF1">
    <property type="entry name" value="PEPTIDE METHIONINE SULFOXIDE REDUCTASE MSRA 2"/>
    <property type="match status" value="1"/>
</dbReference>
<evidence type="ECO:0000256" key="1">
    <source>
        <dbReference type="ARBA" id="ARBA00023002"/>
    </source>
</evidence>
<dbReference type="Pfam" id="PF01625">
    <property type="entry name" value="PMSR"/>
    <property type="match status" value="1"/>
</dbReference>
<comment type="similarity">
    <text evidence="4">Belongs to the MsrA Met sulfoxide reductase family.</text>
</comment>
<reference evidence="6 7" key="1">
    <citation type="submission" date="2024-01" db="EMBL/GenBank/DDBJ databases">
        <title>Pedobacter sp. nov., isolated from oil-contaminated soil.</title>
        <authorList>
            <person name="Le N.T.T."/>
        </authorList>
    </citation>
    <scope>NUCLEOTIDE SEQUENCE [LARGE SCALE GENOMIC DNA]</scope>
    <source>
        <strain evidence="6 7">VNH31</strain>
    </source>
</reference>